<dbReference type="Gene3D" id="3.40.50.720">
    <property type="entry name" value="NAD(P)-binding Rossmann-like Domain"/>
    <property type="match status" value="1"/>
</dbReference>
<evidence type="ECO:0000313" key="2">
    <source>
        <dbReference type="EMBL" id="NLR18600.1"/>
    </source>
</evidence>
<evidence type="ECO:0000313" key="3">
    <source>
        <dbReference type="Proteomes" id="UP000763447"/>
    </source>
</evidence>
<evidence type="ECO:0000259" key="1">
    <source>
        <dbReference type="SMART" id="SM00829"/>
    </source>
</evidence>
<dbReference type="InterPro" id="IPR020843">
    <property type="entry name" value="ER"/>
</dbReference>
<organism evidence="2 3">
    <name type="scientific">Secundilactobacillus angelensis</name>
    <dbReference type="NCBI Taxonomy" id="2722706"/>
    <lineage>
        <taxon>Bacteria</taxon>
        <taxon>Bacillati</taxon>
        <taxon>Bacillota</taxon>
        <taxon>Bacilli</taxon>
        <taxon>Lactobacillales</taxon>
        <taxon>Lactobacillaceae</taxon>
        <taxon>Secundilactobacillus</taxon>
    </lineage>
</organism>
<keyword evidence="3" id="KW-1185">Reference proteome</keyword>
<dbReference type="SUPFAM" id="SSF50129">
    <property type="entry name" value="GroES-like"/>
    <property type="match status" value="1"/>
</dbReference>
<name>A0ABX1KZL4_9LACO</name>
<dbReference type="SUPFAM" id="SSF51735">
    <property type="entry name" value="NAD(P)-binding Rossmann-fold domains"/>
    <property type="match status" value="1"/>
</dbReference>
<reference evidence="2 3" key="1">
    <citation type="submission" date="2020-04" db="EMBL/GenBank/DDBJ databases">
        <title>A novel species of genus Lactobacillus that was isolated from fermented food Zha-chili.</title>
        <authorList>
            <person name="Zhang Z."/>
        </authorList>
    </citation>
    <scope>NUCLEOTIDE SEQUENCE [LARGE SCALE GENOMIC DNA]</scope>
    <source>
        <strain evidence="3">HBUAS51383</strain>
    </source>
</reference>
<feature type="domain" description="Enoyl reductase (ER)" evidence="1">
    <location>
        <begin position="10"/>
        <end position="309"/>
    </location>
</feature>
<dbReference type="InterPro" id="IPR013149">
    <property type="entry name" value="ADH-like_C"/>
</dbReference>
<accession>A0ABX1KZL4</accession>
<dbReference type="Pfam" id="PF08240">
    <property type="entry name" value="ADH_N"/>
    <property type="match status" value="1"/>
</dbReference>
<dbReference type="PANTHER" id="PTHR43482">
    <property type="entry name" value="PROTEIN AST1-RELATED"/>
    <property type="match status" value="1"/>
</dbReference>
<dbReference type="InterPro" id="IPR052585">
    <property type="entry name" value="Lipid_raft_assoc_Zn_ADH"/>
</dbReference>
<dbReference type="SMART" id="SM00829">
    <property type="entry name" value="PKS_ER"/>
    <property type="match status" value="1"/>
</dbReference>
<dbReference type="InterPro" id="IPR011032">
    <property type="entry name" value="GroES-like_sf"/>
</dbReference>
<gene>
    <name evidence="2" type="ORF">HC026_06635</name>
</gene>
<protein>
    <submittedName>
        <fullName evidence="2">NADP-dependent oxidoreductase</fullName>
    </submittedName>
</protein>
<dbReference type="Proteomes" id="UP000763447">
    <property type="component" value="Unassembled WGS sequence"/>
</dbReference>
<dbReference type="PANTHER" id="PTHR43482:SF1">
    <property type="entry name" value="PROTEIN AST1-RELATED"/>
    <property type="match status" value="1"/>
</dbReference>
<dbReference type="EMBL" id="JAAXLJ010000009">
    <property type="protein sequence ID" value="NLR18600.1"/>
    <property type="molecule type" value="Genomic_DNA"/>
</dbReference>
<proteinExistence type="predicted"/>
<dbReference type="RefSeq" id="WP_168925209.1">
    <property type="nucleotide sequence ID" value="NZ_JAAXLJ010000009.1"/>
</dbReference>
<dbReference type="Gene3D" id="3.90.180.10">
    <property type="entry name" value="Medium-chain alcohol dehydrogenases, catalytic domain"/>
    <property type="match status" value="1"/>
</dbReference>
<dbReference type="CDD" id="cd05289">
    <property type="entry name" value="MDR_like_2"/>
    <property type="match status" value="1"/>
</dbReference>
<dbReference type="InterPro" id="IPR036291">
    <property type="entry name" value="NAD(P)-bd_dom_sf"/>
</dbReference>
<comment type="caution">
    <text evidence="2">The sequence shown here is derived from an EMBL/GenBank/DDBJ whole genome shotgun (WGS) entry which is preliminary data.</text>
</comment>
<dbReference type="InterPro" id="IPR013154">
    <property type="entry name" value="ADH-like_N"/>
</dbReference>
<sequence length="311" mass="33444">MKAFGINQYGNSHVMQEYELPTPKIGADEVLIKTAAFAINAFDISVRNGTFRDRVTLLFPFILGSDAIGRIVKVGRNVNNYHVGDDVMAHPGLGTYAEYFKVSSTHLGLVPNNADPNTVAGLPLSGITAYNVLVHAAQVQSGQTIAILGAAGGVGSLLVQMAKAMGLYVIGTDISSTKNRVLANGADEFGGYDNETVRQKFSRVADVLIDATNNGVGGKAGIEIIKDNGTYVSLTTLPAEKYTRPNVFFKQVVPNPKYLDSDAFFAISLMIRNNQLHVPIDRIKAFTLNGIIEGQEIVENNLSDGKVIIKI</sequence>
<dbReference type="Pfam" id="PF00107">
    <property type="entry name" value="ADH_zinc_N"/>
    <property type="match status" value="1"/>
</dbReference>